<proteinExistence type="predicted"/>
<dbReference type="CDD" id="cd09604">
    <property type="entry name" value="M1_APN_like"/>
    <property type="match status" value="1"/>
</dbReference>
<dbReference type="Gene3D" id="1.10.390.10">
    <property type="entry name" value="Neutral Protease Domain 2"/>
    <property type="match status" value="1"/>
</dbReference>
<dbReference type="AlphaFoldDB" id="A0A7K1U1T7"/>
<keyword evidence="3" id="KW-1185">Reference proteome</keyword>
<dbReference type="GO" id="GO:0008270">
    <property type="term" value="F:zinc ion binding"/>
    <property type="evidence" value="ECO:0007669"/>
    <property type="project" value="InterPro"/>
</dbReference>
<protein>
    <submittedName>
        <fullName evidence="2">M1 family peptidase</fullName>
    </submittedName>
</protein>
<sequence length="654" mass="74844">MSMKPAIGFFLFVVVHLSAVAQFKESVSKYNPQDIFPALPALPAGNSYRAAHGEPGPAYWQNRCNYSIDAVLDDERNVVYGTEVITYTNNSPHTLSYLWLQLDQNVFKQHSRGLDAKLFLDSNHVKQKKDFEGGYVITDVRLISKKDTLNTGYRVDDTRMQLQLAQPLVPGASVGIRIKYSYTIPRFFYNADFNVNRTDIMPTAEGNIYSIAQWYPRLCVFDDVEGWNTLPYLGNGEFYLEYGDFNVNITLPSAYIVSASGELLNPEEVLTPLQQQRWNQAHNSDTKVFIRTPEEVKNASSRPSKPACTWKFRMSNTRDFAWTASKSFVWEGIRINLPDGKKAFGISLYPVASKLSGSWDRSSEYIKFTIEYFSKKWYQYPYPCAVNVASNLDGMEYPGIVFCSARDTGNDYWRVVNHELGHTWFPMIVGSNERKYAWMDEGFNMFIDYLACEDFNSGEFKGYAPLAPPAADYFADSAVSVLTRPDGIRGDMVLPSQYLKIAYLLGLLRNHILGAERFDYAFRHYISQWAFKHPTPWDFFRCMNNAAGEDLTWFWKETFIENYKLDQAIAGVNEAAEISIENLEKAAMPLIIEITTVSGKKVRRTLPVEIWQYDHRYVLKTGITERISSVVIDPDNVYPDQNRANNSWKPAGQM</sequence>
<dbReference type="SUPFAM" id="SSF55486">
    <property type="entry name" value="Metalloproteases ('zincins'), catalytic domain"/>
    <property type="match status" value="1"/>
</dbReference>
<reference evidence="2 3" key="1">
    <citation type="submission" date="2019-12" db="EMBL/GenBank/DDBJ databases">
        <title>Chitinophaga sp. strain ysch24 (GDMCC 1.1355), whole genome shotgun sequence.</title>
        <authorList>
            <person name="Zhang X."/>
        </authorList>
    </citation>
    <scope>NUCLEOTIDE SEQUENCE [LARGE SCALE GENOMIC DNA]</scope>
    <source>
        <strain evidence="3">ysch24</strain>
    </source>
</reference>
<organism evidence="2 3">
    <name type="scientific">Chitinophaga tropicalis</name>
    <dbReference type="NCBI Taxonomy" id="2683588"/>
    <lineage>
        <taxon>Bacteria</taxon>
        <taxon>Pseudomonadati</taxon>
        <taxon>Bacteroidota</taxon>
        <taxon>Chitinophagia</taxon>
        <taxon>Chitinophagales</taxon>
        <taxon>Chitinophagaceae</taxon>
        <taxon>Chitinophaga</taxon>
    </lineage>
</organism>
<dbReference type="Proteomes" id="UP000461730">
    <property type="component" value="Unassembled WGS sequence"/>
</dbReference>
<dbReference type="InterPro" id="IPR014782">
    <property type="entry name" value="Peptidase_M1_dom"/>
</dbReference>
<accession>A0A7K1U1T7</accession>
<evidence type="ECO:0000313" key="3">
    <source>
        <dbReference type="Proteomes" id="UP000461730"/>
    </source>
</evidence>
<name>A0A7K1U1T7_9BACT</name>
<evidence type="ECO:0000259" key="1">
    <source>
        <dbReference type="Pfam" id="PF01433"/>
    </source>
</evidence>
<dbReference type="GO" id="GO:0008237">
    <property type="term" value="F:metallopeptidase activity"/>
    <property type="evidence" value="ECO:0007669"/>
    <property type="project" value="InterPro"/>
</dbReference>
<dbReference type="EMBL" id="WRXN01000003">
    <property type="protein sequence ID" value="MVT08270.1"/>
    <property type="molecule type" value="Genomic_DNA"/>
</dbReference>
<gene>
    <name evidence="2" type="ORF">GO493_08365</name>
</gene>
<comment type="caution">
    <text evidence="2">The sequence shown here is derived from an EMBL/GenBank/DDBJ whole genome shotgun (WGS) entry which is preliminary data.</text>
</comment>
<evidence type="ECO:0000313" key="2">
    <source>
        <dbReference type="EMBL" id="MVT08270.1"/>
    </source>
</evidence>
<feature type="domain" description="Peptidase M1 membrane alanine aminopeptidase" evidence="1">
    <location>
        <begin position="362"/>
        <end position="556"/>
    </location>
</feature>
<dbReference type="Pfam" id="PF01433">
    <property type="entry name" value="Peptidase_M1"/>
    <property type="match status" value="1"/>
</dbReference>
<dbReference type="InterPro" id="IPR027268">
    <property type="entry name" value="Peptidase_M4/M1_CTD_sf"/>
</dbReference>